<dbReference type="AlphaFoldDB" id="A0AB39R7G3"/>
<accession>A0AB39R7G3</accession>
<gene>
    <name evidence="1" type="ORF">AB5J53_00370</name>
</gene>
<evidence type="ECO:0000313" key="1">
    <source>
        <dbReference type="EMBL" id="XDQ50286.1"/>
    </source>
</evidence>
<dbReference type="RefSeq" id="WP_369243642.1">
    <property type="nucleotide sequence ID" value="NZ_CP163443.1"/>
</dbReference>
<name>A0AB39R7G3_9ACTN</name>
<dbReference type="EMBL" id="CP163443">
    <property type="protein sequence ID" value="XDQ50286.1"/>
    <property type="molecule type" value="Genomic_DNA"/>
</dbReference>
<organism evidence="1">
    <name type="scientific">Streptomyces sp. R41</name>
    <dbReference type="NCBI Taxonomy" id="3238632"/>
    <lineage>
        <taxon>Bacteria</taxon>
        <taxon>Bacillati</taxon>
        <taxon>Actinomycetota</taxon>
        <taxon>Actinomycetes</taxon>
        <taxon>Kitasatosporales</taxon>
        <taxon>Streptomycetaceae</taxon>
        <taxon>Streptomyces</taxon>
    </lineage>
</organism>
<dbReference type="InterPro" id="IPR046179">
    <property type="entry name" value="DUF6188"/>
</dbReference>
<dbReference type="Pfam" id="PF19686">
    <property type="entry name" value="DUF6188"/>
    <property type="match status" value="1"/>
</dbReference>
<reference evidence="1" key="1">
    <citation type="submission" date="2024-07" db="EMBL/GenBank/DDBJ databases">
        <authorList>
            <person name="Yu S.T."/>
        </authorList>
    </citation>
    <scope>NUCLEOTIDE SEQUENCE</scope>
    <source>
        <strain evidence="1">R41</strain>
    </source>
</reference>
<sequence length="126" mass="13549">MVVMDLELRGQSVDRVCLDSALTLFTSGDVEMRIETDATLMGADGIHVRFDPESPGPVAGRIVELLHSVISTASYSDAGVLSMSFEGGEELTAPPHDEYEAWGVVYPDGRRIVCVPDGEVAIWGPI</sequence>
<proteinExistence type="predicted"/>
<protein>
    <submittedName>
        <fullName evidence="1">DUF6188 family protein</fullName>
    </submittedName>
</protein>